<protein>
    <submittedName>
        <fullName evidence="5">Gamma-glutamyltranspeptidase/glutathione hydrolase</fullName>
        <ecNumber evidence="5">2.3.2.2</ecNumber>
        <ecNumber evidence="5">3.4.19.13</ecNumber>
    </submittedName>
</protein>
<dbReference type="EC" id="3.4.19.13" evidence="5"/>
<keyword evidence="3 5" id="KW-0378">Hydrolase</keyword>
<dbReference type="GO" id="GO:0036374">
    <property type="term" value="F:glutathione hydrolase activity"/>
    <property type="evidence" value="ECO:0007669"/>
    <property type="project" value="UniProtKB-EC"/>
</dbReference>
<keyword evidence="2 5" id="KW-0808">Transferase</keyword>
<sequence>MTEPGGERRGRGIAVSAPNELAAAAGVGVAREGGNAVDAAVAAAITTMVSEVGLVSLTAGGFVTLQLPGEDPVTVDGGVAMPGRGLGADRLGRGLWDVRTDYAGGTTMTVGPGSVAVPGALKALDVVARRHGTLPWSRLLQPAVEAAAGFPHGSASYYYLRYVHEPVFGWQDESRATVLSPDGELWPVGSTVVVPHLEDTVRQLAEEGVGALYGGDLGARAAAAVQEAEGLLTLQDLTSYDAVVRPALRLRVGDWELATNPPPASGGVALTAVLELLRGRPAGGPWDETDLRVLARAQALVLGEGLTGPDTEAGRTALAEEVLRRVREVDPVALTSPSTATVSAADAAGGTCAITVSSGYGSGFVVPGTGLAMNNCLGEQELVAAGPHALRPGERISSNMAPTVLRRADGGAALAISSPGSDRIPTALAQVVALFVNGGLDLAPAVAQPRLHVRVRPTEDPPVQVDHEEDLVLPADLGLPTRAMPARSMYFGGVSAALWTAATGLEAYGDPRRTGVVAVHHG</sequence>
<evidence type="ECO:0000313" key="5">
    <source>
        <dbReference type="EMBL" id="MDR7361552.1"/>
    </source>
</evidence>
<comment type="caution">
    <text evidence="5">The sequence shown here is derived from an EMBL/GenBank/DDBJ whole genome shotgun (WGS) entry which is preliminary data.</text>
</comment>
<dbReference type="InterPro" id="IPR051792">
    <property type="entry name" value="GGT_bact"/>
</dbReference>
<evidence type="ECO:0000256" key="4">
    <source>
        <dbReference type="ARBA" id="ARBA00023145"/>
    </source>
</evidence>
<gene>
    <name evidence="5" type="ORF">J2S63_001105</name>
</gene>
<dbReference type="PANTHER" id="PTHR43199:SF1">
    <property type="entry name" value="GLUTATHIONE HYDROLASE PROENZYME"/>
    <property type="match status" value="1"/>
</dbReference>
<evidence type="ECO:0000313" key="6">
    <source>
        <dbReference type="Proteomes" id="UP001183648"/>
    </source>
</evidence>
<dbReference type="InterPro" id="IPR043137">
    <property type="entry name" value="GGT_ssub_C"/>
</dbReference>
<keyword evidence="5" id="KW-0012">Acyltransferase</keyword>
<organism evidence="5 6">
    <name type="scientific">Nocardioides marmoribigeumensis</name>
    <dbReference type="NCBI Taxonomy" id="433649"/>
    <lineage>
        <taxon>Bacteria</taxon>
        <taxon>Bacillati</taxon>
        <taxon>Actinomycetota</taxon>
        <taxon>Actinomycetes</taxon>
        <taxon>Propionibacteriales</taxon>
        <taxon>Nocardioidaceae</taxon>
        <taxon>Nocardioides</taxon>
    </lineage>
</organism>
<evidence type="ECO:0000256" key="1">
    <source>
        <dbReference type="ARBA" id="ARBA00009381"/>
    </source>
</evidence>
<dbReference type="Pfam" id="PF01019">
    <property type="entry name" value="G_glu_transpept"/>
    <property type="match status" value="1"/>
</dbReference>
<dbReference type="InterPro" id="IPR029055">
    <property type="entry name" value="Ntn_hydrolases_N"/>
</dbReference>
<evidence type="ECO:0000256" key="2">
    <source>
        <dbReference type="ARBA" id="ARBA00022679"/>
    </source>
</evidence>
<dbReference type="GO" id="GO:0103068">
    <property type="term" value="F:leukotriene C4 gamma-glutamyl transferase activity"/>
    <property type="evidence" value="ECO:0007669"/>
    <property type="project" value="UniProtKB-EC"/>
</dbReference>
<evidence type="ECO:0000256" key="3">
    <source>
        <dbReference type="ARBA" id="ARBA00022801"/>
    </source>
</evidence>
<dbReference type="EMBL" id="JAVDYG010000001">
    <property type="protein sequence ID" value="MDR7361552.1"/>
    <property type="molecule type" value="Genomic_DNA"/>
</dbReference>
<dbReference type="PRINTS" id="PR01210">
    <property type="entry name" value="GGTRANSPTASE"/>
</dbReference>
<dbReference type="RefSeq" id="WP_310299647.1">
    <property type="nucleotide sequence ID" value="NZ_BAAAPS010000007.1"/>
</dbReference>
<dbReference type="PANTHER" id="PTHR43199">
    <property type="entry name" value="GLUTATHIONE HYDROLASE"/>
    <property type="match status" value="1"/>
</dbReference>
<keyword evidence="4" id="KW-0865">Zymogen</keyword>
<reference evidence="5 6" key="1">
    <citation type="submission" date="2023-07" db="EMBL/GenBank/DDBJ databases">
        <title>Sequencing the genomes of 1000 actinobacteria strains.</title>
        <authorList>
            <person name="Klenk H.-P."/>
        </authorList>
    </citation>
    <scope>NUCLEOTIDE SEQUENCE [LARGE SCALE GENOMIC DNA]</scope>
    <source>
        <strain evidence="5 6">DSM 19426</strain>
    </source>
</reference>
<dbReference type="EC" id="2.3.2.2" evidence="5"/>
<dbReference type="SUPFAM" id="SSF56235">
    <property type="entry name" value="N-terminal nucleophile aminohydrolases (Ntn hydrolases)"/>
    <property type="match status" value="1"/>
</dbReference>
<accession>A0ABU2BSC9</accession>
<dbReference type="Gene3D" id="3.60.20.40">
    <property type="match status" value="1"/>
</dbReference>
<proteinExistence type="inferred from homology"/>
<comment type="similarity">
    <text evidence="1">Belongs to the gamma-glutamyltransferase family.</text>
</comment>
<name>A0ABU2BSC9_9ACTN</name>
<dbReference type="Proteomes" id="UP001183648">
    <property type="component" value="Unassembled WGS sequence"/>
</dbReference>
<keyword evidence="6" id="KW-1185">Reference proteome</keyword>